<dbReference type="AlphaFoldDB" id="A0A1H4KK15"/>
<dbReference type="InterPro" id="IPR011659">
    <property type="entry name" value="WD40"/>
</dbReference>
<keyword evidence="3" id="KW-1185">Reference proteome</keyword>
<dbReference type="Gene3D" id="2.120.10.30">
    <property type="entry name" value="TolB, C-terminal domain"/>
    <property type="match status" value="1"/>
</dbReference>
<proteinExistence type="predicted"/>
<dbReference type="InterPro" id="IPR011042">
    <property type="entry name" value="6-blade_b-propeller_TolB-like"/>
</dbReference>
<accession>A0A1H4KK15</accession>
<dbReference type="SUPFAM" id="SSF82171">
    <property type="entry name" value="DPP6 N-terminal domain-like"/>
    <property type="match status" value="1"/>
</dbReference>
<organism evidence="2 3">
    <name type="scientific">Streptomyces melanosporofaciens</name>
    <dbReference type="NCBI Taxonomy" id="67327"/>
    <lineage>
        <taxon>Bacteria</taxon>
        <taxon>Bacillati</taxon>
        <taxon>Actinomycetota</taxon>
        <taxon>Actinomycetes</taxon>
        <taxon>Kitasatosporales</taxon>
        <taxon>Streptomycetaceae</taxon>
        <taxon>Streptomyces</taxon>
        <taxon>Streptomyces violaceusniger group</taxon>
    </lineage>
</organism>
<dbReference type="Pfam" id="PF07676">
    <property type="entry name" value="PD40"/>
    <property type="match status" value="2"/>
</dbReference>
<evidence type="ECO:0000313" key="2">
    <source>
        <dbReference type="EMBL" id="SEB58445.1"/>
    </source>
</evidence>
<gene>
    <name evidence="2" type="ORF">SAMN04490356_0756</name>
</gene>
<protein>
    <submittedName>
        <fullName evidence="2">WD40-like Beta Propeller Repeat</fullName>
    </submittedName>
</protein>
<feature type="region of interest" description="Disordered" evidence="1">
    <location>
        <begin position="1"/>
        <end position="22"/>
    </location>
</feature>
<name>A0A1H4KK15_STRMJ</name>
<dbReference type="EMBL" id="FNST01000002">
    <property type="protein sequence ID" value="SEB58445.1"/>
    <property type="molecule type" value="Genomic_DNA"/>
</dbReference>
<dbReference type="Proteomes" id="UP000198609">
    <property type="component" value="Unassembled WGS sequence"/>
</dbReference>
<feature type="compositionally biased region" description="Basic residues" evidence="1">
    <location>
        <begin position="1"/>
        <end position="10"/>
    </location>
</feature>
<sequence length="695" mass="73456">MSHSRSRRRAAGTASRSKHPSVSASVHWRILPALGATASLLLTLGATDAGASSDEAGAERAAAPASRAGDVPFEPIGFERIPVPPEIRAGTPSFTPDGKHLLFPGTHTVDGKSRSDVWIAGLRGKGLRCLTCSIGAESRTLPYPYVFPFADGKRVFLGFSGVLECAPSIVNCRTSTYLPYDLSTANPPLGVIPPGGAANRPQSVVRQGAYPTLAQDGKHIGYSDVRTDGLEQMVVAKLVRKEDKYVAEDPKVINPPGPTSATDRNIDAWSESTGLYELKTFTHGGSHVTYVHSGGTHSENPEVWEVNLKTGVRKRLTNHPDWDEDFAGAPDGKSAVVWSNRTHNMWDSLGGLMPHRGFIDAPMVGAEAGMLINTPNNLACGGVVWLMPGEGDHSGSVSGQPIVAPDVHAHTTGSGWTAWSPDGTKFALNAVKEGAGLFSGEVPDYLTVAKMSSRKPTKPEPVVSSDVGDWAPAPADWHPPFGYVGDVTLDGPGGGTVDIHYNGKQGAVYGDFSATYEKYSEDGKTFLDGTKKIDVLEPGITKVHEVTNLVMTGEHTGSLRKDLEITGGNATGTPTYKGSSTVTYDGKTVTGPPSWLTQKGSCPERLPKKPQMNATAKSLGHGRFEIKVTASVGGMGPHETTVDTRPVTHARIDTPGRDAYTNDRGIAVITVPGGRPATVKVTAGETITPTSLRVG</sequence>
<reference evidence="3" key="1">
    <citation type="submission" date="2016-10" db="EMBL/GenBank/DDBJ databases">
        <authorList>
            <person name="Varghese N."/>
            <person name="Submissions S."/>
        </authorList>
    </citation>
    <scope>NUCLEOTIDE SEQUENCE [LARGE SCALE GENOMIC DNA]</scope>
    <source>
        <strain evidence="3">DSM 40318</strain>
    </source>
</reference>
<evidence type="ECO:0000256" key="1">
    <source>
        <dbReference type="SAM" id="MobiDB-lite"/>
    </source>
</evidence>
<evidence type="ECO:0000313" key="3">
    <source>
        <dbReference type="Proteomes" id="UP000198609"/>
    </source>
</evidence>